<name>A0A2S5CFU1_9GAMM</name>
<proteinExistence type="predicted"/>
<gene>
    <name evidence="1" type="ORF">AADEFJLK_04555</name>
</gene>
<dbReference type="Proteomes" id="UP000237423">
    <property type="component" value="Unassembled WGS sequence"/>
</dbReference>
<dbReference type="RefSeq" id="WP_103975935.1">
    <property type="nucleotide sequence ID" value="NZ_PGFZ01000031.1"/>
</dbReference>
<evidence type="ECO:0000313" key="1">
    <source>
        <dbReference type="EMBL" id="POZ49674.1"/>
    </source>
</evidence>
<organism evidence="1 2">
    <name type="scientific">Methylovulum psychrotolerans</name>
    <dbReference type="NCBI Taxonomy" id="1704499"/>
    <lineage>
        <taxon>Bacteria</taxon>
        <taxon>Pseudomonadati</taxon>
        <taxon>Pseudomonadota</taxon>
        <taxon>Gammaproteobacteria</taxon>
        <taxon>Methylococcales</taxon>
        <taxon>Methylococcaceae</taxon>
        <taxon>Methylovulum</taxon>
    </lineage>
</organism>
<accession>A0A2S5CFU1</accession>
<dbReference type="AlphaFoldDB" id="A0A2S5CFU1"/>
<sequence length="426" mass="49315">MNQQTCESQSISTIVSFNNSLIPPAYRKNDRIFLEVYQEVMWKLLKHMIIDGIEPPTEVAITKNEFRLVLHKEHWWGLWDELGLGDQKELVLFRNTLHTWLLSEGVPESPVHLEILSRLSPLTLTLFAFTTSTCRMFEEMDRPNSFSYRPTELTEYWYKKAGLDRFTSQRYEEFSWFWPFCDWARLRKKSRGDFYRTFYYAFFLPLRLADILPSRRISERTSRRHKPMGWDIDPAAYARALCDDKIHERSEPHSGKTETEMAVLDTSDRYTETAARRLSTIVDKLAAELSSQLETELLPLITHTANARKELDSLRQAYASDRGGLAIEVLDLLLDPMLRNIQKNPARSTSSYTANDIFQAKLQSKEWGLVGKIGSVLGETYDNNLYAPDEALRKLPNQNGSFYITRPGLTVGDVLLLKGHVARSEK</sequence>
<comment type="caution">
    <text evidence="1">The sequence shown here is derived from an EMBL/GenBank/DDBJ whole genome shotgun (WGS) entry which is preliminary data.</text>
</comment>
<evidence type="ECO:0000313" key="2">
    <source>
        <dbReference type="Proteomes" id="UP000237423"/>
    </source>
</evidence>
<protein>
    <submittedName>
        <fullName evidence="1">Uncharacterized protein</fullName>
    </submittedName>
</protein>
<dbReference type="EMBL" id="PGFZ01000031">
    <property type="protein sequence ID" value="POZ49674.1"/>
    <property type="molecule type" value="Genomic_DNA"/>
</dbReference>
<reference evidence="1 2" key="1">
    <citation type="submission" date="2017-11" db="EMBL/GenBank/DDBJ databases">
        <title>Draft Genome Sequence of Methylobacter psychrotolerans Sph1T, an Obligate Methanotroph from Low-Temperature Environments.</title>
        <authorList>
            <person name="Oshkin I.Y."/>
            <person name="Miroshnikov K."/>
            <person name="Belova S.E."/>
            <person name="Korzhenkov A."/>
            <person name="Toshchakov S.V."/>
            <person name="Dedysh S.N."/>
        </authorList>
    </citation>
    <scope>NUCLEOTIDE SEQUENCE [LARGE SCALE GENOMIC DNA]</scope>
    <source>
        <strain evidence="1 2">Sph1</strain>
    </source>
</reference>